<dbReference type="InterPro" id="IPR041698">
    <property type="entry name" value="Methyltransf_25"/>
</dbReference>
<gene>
    <name evidence="3" type="ORF">B1A_07685</name>
    <name evidence="2" type="ORF">B2A_07098</name>
</gene>
<dbReference type="EC" id="2.1.1.8" evidence="2"/>
<name>T1B9U0_9ZZZZ</name>
<dbReference type="SUPFAM" id="SSF53335">
    <property type="entry name" value="S-adenosyl-L-methionine-dependent methyltransferases"/>
    <property type="match status" value="1"/>
</dbReference>
<sequence length="218" mass="23461">MSDARQAHWQSVYTIKSEAQTSWYRPHLDHSLRLIDSLHLAAAAPVLDVGGGRATLVDDLLARGHTDVGVLDLAAAALDTARQRMGAAGMRVRWLCADILEADLPAAHYALWHDRAVFHFLIDAAARDAYVARAAHAVRAGGHAIIATFAADGPERCSGLPVMRYAATALATCFAPHFECIADNREEHHTAAGATQPFTYVLLRRRGGTAIVTESASC</sequence>
<dbReference type="GO" id="GO:0032259">
    <property type="term" value="P:methylation"/>
    <property type="evidence" value="ECO:0007669"/>
    <property type="project" value="UniProtKB-KW"/>
</dbReference>
<evidence type="ECO:0000259" key="1">
    <source>
        <dbReference type="Pfam" id="PF13649"/>
    </source>
</evidence>
<dbReference type="EMBL" id="AUZX01005520">
    <property type="protein sequence ID" value="EQD67526.1"/>
    <property type="molecule type" value="Genomic_DNA"/>
</dbReference>
<dbReference type="AlphaFoldDB" id="T1B9U0"/>
<dbReference type="Pfam" id="PF13649">
    <property type="entry name" value="Methyltransf_25"/>
    <property type="match status" value="1"/>
</dbReference>
<organism evidence="2">
    <name type="scientific">mine drainage metagenome</name>
    <dbReference type="NCBI Taxonomy" id="410659"/>
    <lineage>
        <taxon>unclassified sequences</taxon>
        <taxon>metagenomes</taxon>
        <taxon>ecological metagenomes</taxon>
    </lineage>
</organism>
<evidence type="ECO:0000313" key="2">
    <source>
        <dbReference type="EMBL" id="EQD51010.1"/>
    </source>
</evidence>
<feature type="domain" description="Methyltransferase" evidence="1">
    <location>
        <begin position="46"/>
        <end position="142"/>
    </location>
</feature>
<accession>T1B9U0</accession>
<protein>
    <submittedName>
        <fullName evidence="2">Methyltransferase type 12</fullName>
        <ecNumber evidence="2">2.1.1.8</ecNumber>
    </submittedName>
</protein>
<dbReference type="PANTHER" id="PTHR12843">
    <property type="entry name" value="PROTEIN-LYSINE N-METHYLTRANSFERASE METTL10"/>
    <property type="match status" value="1"/>
</dbReference>
<dbReference type="PANTHER" id="PTHR12843:SF5">
    <property type="entry name" value="EEF1A LYSINE METHYLTRANSFERASE 2"/>
    <property type="match status" value="1"/>
</dbReference>
<keyword evidence="2" id="KW-0808">Transferase</keyword>
<proteinExistence type="predicted"/>
<keyword evidence="2" id="KW-0489">Methyltransferase</keyword>
<dbReference type="InterPro" id="IPR029063">
    <property type="entry name" value="SAM-dependent_MTases_sf"/>
</dbReference>
<evidence type="ECO:0000313" key="3">
    <source>
        <dbReference type="EMBL" id="EQD67526.1"/>
    </source>
</evidence>
<reference evidence="2" key="1">
    <citation type="submission" date="2013-08" db="EMBL/GenBank/DDBJ databases">
        <authorList>
            <person name="Mendez C."/>
            <person name="Richter M."/>
            <person name="Ferrer M."/>
            <person name="Sanchez J."/>
        </authorList>
    </citation>
    <scope>NUCLEOTIDE SEQUENCE</scope>
</reference>
<dbReference type="GO" id="GO:0046539">
    <property type="term" value="F:histamine N-methyltransferase activity"/>
    <property type="evidence" value="ECO:0007669"/>
    <property type="project" value="UniProtKB-EC"/>
</dbReference>
<dbReference type="Gene3D" id="3.40.50.150">
    <property type="entry name" value="Vaccinia Virus protein VP39"/>
    <property type="match status" value="1"/>
</dbReference>
<comment type="caution">
    <text evidence="2">The sequence shown here is derived from an EMBL/GenBank/DDBJ whole genome shotgun (WGS) entry which is preliminary data.</text>
</comment>
<dbReference type="EMBL" id="AUZZ01005074">
    <property type="protein sequence ID" value="EQD51010.1"/>
    <property type="molecule type" value="Genomic_DNA"/>
</dbReference>
<reference evidence="2" key="2">
    <citation type="journal article" date="2014" name="ISME J.">
        <title>Microbial stratification in low pH oxic and suboxic macroscopic growths along an acid mine drainage.</title>
        <authorList>
            <person name="Mendez-Garcia C."/>
            <person name="Mesa V."/>
            <person name="Sprenger R.R."/>
            <person name="Richter M."/>
            <person name="Diez M.S."/>
            <person name="Solano J."/>
            <person name="Bargiela R."/>
            <person name="Golyshina O.V."/>
            <person name="Manteca A."/>
            <person name="Ramos J.L."/>
            <person name="Gallego J.R."/>
            <person name="Llorente I."/>
            <person name="Martins Dos Santos V.A."/>
            <person name="Jensen O.N."/>
            <person name="Pelaez A.I."/>
            <person name="Sanchez J."/>
            <person name="Ferrer M."/>
        </authorList>
    </citation>
    <scope>NUCLEOTIDE SEQUENCE</scope>
</reference>